<evidence type="ECO:0000313" key="2">
    <source>
        <dbReference type="EMBL" id="CAH3022155.1"/>
    </source>
</evidence>
<comment type="caution">
    <text evidence="2">The sequence shown here is derived from an EMBL/GenBank/DDBJ whole genome shotgun (WGS) entry which is preliminary data.</text>
</comment>
<protein>
    <submittedName>
        <fullName evidence="2">Uncharacterized protein</fullName>
    </submittedName>
</protein>
<feature type="region of interest" description="Disordered" evidence="1">
    <location>
        <begin position="113"/>
        <end position="132"/>
    </location>
</feature>
<dbReference type="Proteomes" id="UP001159427">
    <property type="component" value="Unassembled WGS sequence"/>
</dbReference>
<proteinExistence type="predicted"/>
<evidence type="ECO:0000313" key="3">
    <source>
        <dbReference type="Proteomes" id="UP001159427"/>
    </source>
</evidence>
<sequence>MRETPMQSADKCLLPLRRKISPATILNLENHTTENSEGNGEIKEVVGKRERLFSASSRSVSSVSSSKYNSSLAPPFTPPVNNCETQGNVAHGFHWRRPSEHFLEVLEAENKVDKTQLKTSPSHSLPPLRKTSQREDLPKALLGETKIAFEGSVCKGGYFRPAESSDGQLLLLSGSKKEFITPVSTNGKILRKTNSLPLIRTCSALTNGLTELNITCPRYRTKSAIFRRETTTNETEHTENSCKAFDENLEDTNDETFDDDLVEQDTEKFSMICHWLKECEKAKVT</sequence>
<gene>
    <name evidence="2" type="ORF">PEVE_00014335</name>
</gene>
<keyword evidence="3" id="KW-1185">Reference proteome</keyword>
<dbReference type="EMBL" id="CALNXI010000208">
    <property type="protein sequence ID" value="CAH3022155.1"/>
    <property type="molecule type" value="Genomic_DNA"/>
</dbReference>
<organism evidence="2 3">
    <name type="scientific">Porites evermanni</name>
    <dbReference type="NCBI Taxonomy" id="104178"/>
    <lineage>
        <taxon>Eukaryota</taxon>
        <taxon>Metazoa</taxon>
        <taxon>Cnidaria</taxon>
        <taxon>Anthozoa</taxon>
        <taxon>Hexacorallia</taxon>
        <taxon>Scleractinia</taxon>
        <taxon>Fungiina</taxon>
        <taxon>Poritidae</taxon>
        <taxon>Porites</taxon>
    </lineage>
</organism>
<name>A0ABN8LYB5_9CNID</name>
<evidence type="ECO:0000256" key="1">
    <source>
        <dbReference type="SAM" id="MobiDB-lite"/>
    </source>
</evidence>
<accession>A0ABN8LYB5</accession>
<reference evidence="2 3" key="1">
    <citation type="submission" date="2022-05" db="EMBL/GenBank/DDBJ databases">
        <authorList>
            <consortium name="Genoscope - CEA"/>
            <person name="William W."/>
        </authorList>
    </citation>
    <scope>NUCLEOTIDE SEQUENCE [LARGE SCALE GENOMIC DNA]</scope>
</reference>